<dbReference type="FunFam" id="1.20.1250.20:FF:000188">
    <property type="entry name" value="MFS general substrate transporter"/>
    <property type="match status" value="1"/>
</dbReference>
<dbReference type="OrthoDB" id="2985014at2759"/>
<dbReference type="GO" id="GO:0016020">
    <property type="term" value="C:membrane"/>
    <property type="evidence" value="ECO:0007669"/>
    <property type="project" value="UniProtKB-SubCell"/>
</dbReference>
<dbReference type="PANTHER" id="PTHR43791:SF9">
    <property type="entry name" value="MAJOR FACILITATOR-TYPE TRANSPORTER HXNP"/>
    <property type="match status" value="1"/>
</dbReference>
<evidence type="ECO:0000259" key="8">
    <source>
        <dbReference type="PROSITE" id="PS50850"/>
    </source>
</evidence>
<dbReference type="InterPro" id="IPR020846">
    <property type="entry name" value="MFS_dom"/>
</dbReference>
<gene>
    <name evidence="9" type="ORF">AB675_1189</name>
</gene>
<evidence type="ECO:0000256" key="4">
    <source>
        <dbReference type="ARBA" id="ARBA00022989"/>
    </source>
</evidence>
<protein>
    <submittedName>
        <fullName evidence="9">Putative transporter</fullName>
    </submittedName>
</protein>
<feature type="region of interest" description="Disordered" evidence="6">
    <location>
        <begin position="1"/>
        <end position="30"/>
    </location>
</feature>
<dbReference type="Proteomes" id="UP000038010">
    <property type="component" value="Unassembled WGS sequence"/>
</dbReference>
<comment type="subcellular location">
    <subcellularLocation>
        <location evidence="1">Membrane</location>
        <topology evidence="1">Multi-pass membrane protein</topology>
    </subcellularLocation>
</comment>
<dbReference type="PANTHER" id="PTHR43791">
    <property type="entry name" value="PERMEASE-RELATED"/>
    <property type="match status" value="1"/>
</dbReference>
<dbReference type="Pfam" id="PF07690">
    <property type="entry name" value="MFS_1"/>
    <property type="match status" value="1"/>
</dbReference>
<evidence type="ECO:0000256" key="1">
    <source>
        <dbReference type="ARBA" id="ARBA00004141"/>
    </source>
</evidence>
<keyword evidence="4 7" id="KW-1133">Transmembrane helix</keyword>
<reference evidence="9 10" key="1">
    <citation type="submission" date="2015-06" db="EMBL/GenBank/DDBJ databases">
        <title>Draft genome of the ant-associated black yeast Phialophora attae CBS 131958.</title>
        <authorList>
            <person name="Moreno L.F."/>
            <person name="Stielow B.J."/>
            <person name="de Hoog S."/>
            <person name="Vicente V.A."/>
            <person name="Weiss V.A."/>
            <person name="de Vries M."/>
            <person name="Cruz L.M."/>
            <person name="Souza E.M."/>
        </authorList>
    </citation>
    <scope>NUCLEOTIDE SEQUENCE [LARGE SCALE GENOMIC DNA]</scope>
    <source>
        <strain evidence="9 10">CBS 131958</strain>
    </source>
</reference>
<name>A0A0N1HR70_9EURO</name>
<proteinExistence type="predicted"/>
<evidence type="ECO:0000313" key="9">
    <source>
        <dbReference type="EMBL" id="KPI38187.1"/>
    </source>
</evidence>
<comment type="caution">
    <text evidence="9">The sequence shown here is derived from an EMBL/GenBank/DDBJ whole genome shotgun (WGS) entry which is preliminary data.</text>
</comment>
<dbReference type="InterPro" id="IPR036259">
    <property type="entry name" value="MFS_trans_sf"/>
</dbReference>
<evidence type="ECO:0000256" key="6">
    <source>
        <dbReference type="SAM" id="MobiDB-lite"/>
    </source>
</evidence>
<feature type="compositionally biased region" description="Basic and acidic residues" evidence="6">
    <location>
        <begin position="1"/>
        <end position="10"/>
    </location>
</feature>
<dbReference type="AlphaFoldDB" id="A0A0N1HR70"/>
<keyword evidence="5 7" id="KW-0472">Membrane</keyword>
<feature type="transmembrane region" description="Helical" evidence="7">
    <location>
        <begin position="419"/>
        <end position="443"/>
    </location>
</feature>
<keyword evidence="2" id="KW-0813">Transport</keyword>
<feature type="transmembrane region" description="Helical" evidence="7">
    <location>
        <begin position="331"/>
        <end position="348"/>
    </location>
</feature>
<feature type="transmembrane region" description="Helical" evidence="7">
    <location>
        <begin position="215"/>
        <end position="235"/>
    </location>
</feature>
<feature type="transmembrane region" description="Helical" evidence="7">
    <location>
        <begin position="354"/>
        <end position="375"/>
    </location>
</feature>
<dbReference type="EMBL" id="LFJN01000020">
    <property type="protein sequence ID" value="KPI38187.1"/>
    <property type="molecule type" value="Genomic_DNA"/>
</dbReference>
<dbReference type="RefSeq" id="XP_017998150.1">
    <property type="nucleotide sequence ID" value="XM_018140786.1"/>
</dbReference>
<feature type="transmembrane region" description="Helical" evidence="7">
    <location>
        <begin position="150"/>
        <end position="170"/>
    </location>
</feature>
<dbReference type="VEuPathDB" id="FungiDB:AB675_1189"/>
<dbReference type="GeneID" id="28732656"/>
<organism evidence="9 10">
    <name type="scientific">Cyphellophora attinorum</name>
    <dbReference type="NCBI Taxonomy" id="1664694"/>
    <lineage>
        <taxon>Eukaryota</taxon>
        <taxon>Fungi</taxon>
        <taxon>Dikarya</taxon>
        <taxon>Ascomycota</taxon>
        <taxon>Pezizomycotina</taxon>
        <taxon>Eurotiomycetes</taxon>
        <taxon>Chaetothyriomycetidae</taxon>
        <taxon>Chaetothyriales</taxon>
        <taxon>Cyphellophoraceae</taxon>
        <taxon>Cyphellophora</taxon>
    </lineage>
</organism>
<evidence type="ECO:0000256" key="3">
    <source>
        <dbReference type="ARBA" id="ARBA00022692"/>
    </source>
</evidence>
<dbReference type="InterPro" id="IPR011701">
    <property type="entry name" value="MFS"/>
</dbReference>
<feature type="domain" description="Major facilitator superfamily (MFS) profile" evidence="8">
    <location>
        <begin position="55"/>
        <end position="448"/>
    </location>
</feature>
<dbReference type="FunFam" id="1.20.1250.20:FF:000013">
    <property type="entry name" value="MFS general substrate transporter"/>
    <property type="match status" value="1"/>
</dbReference>
<dbReference type="SUPFAM" id="SSF103473">
    <property type="entry name" value="MFS general substrate transporter"/>
    <property type="match status" value="1"/>
</dbReference>
<keyword evidence="10" id="KW-1185">Reference proteome</keyword>
<dbReference type="Gene3D" id="1.20.1250.20">
    <property type="entry name" value="MFS general substrate transporter like domains"/>
    <property type="match status" value="2"/>
</dbReference>
<keyword evidence="3 7" id="KW-0812">Transmembrane</keyword>
<evidence type="ECO:0000256" key="7">
    <source>
        <dbReference type="SAM" id="Phobius"/>
    </source>
</evidence>
<evidence type="ECO:0000313" key="10">
    <source>
        <dbReference type="Proteomes" id="UP000038010"/>
    </source>
</evidence>
<accession>A0A0N1HR70</accession>
<evidence type="ECO:0000256" key="5">
    <source>
        <dbReference type="ARBA" id="ARBA00023136"/>
    </source>
</evidence>
<sequence>MANVSDEEKSAMALQKQPSVTEGDVPSSLSSGSQEIVAIDPAVQRKLVQKLDFYLLPWMALMYFFNSVDRSNLGNAKTDGMDKDMHFTGNQYSLLILLFYVPFGLCDLPLALLTKRYTAKRVLPTLMVGWGSMALIQCAAKSFAGMLPLRLILAAFEAGFFCSSVFYFTLFYKRDELGFRIAIFFGSALLAAAFSGLISYGVFQIRHTSIHGWQWLFLIEGLLTVIIGAASFFWLPADAATACHEISTKFNLKKAFAPFKEKKFLLWMLISFNYPVAFATVSNFLPQIVQRLGYSVIKTNLWTVAPNCVGFVVLLCTTYSSDRFRERGFHLVFALSLSLVGLIILAAVDPLKQGGVAYMACFLIAGGAYIPSCLVHSWHNNNDTEENSRAAKTGFLVGLGNLAGVLSAATFRVEYAPSYIPTLIATSCCNVVAITAILTMKFIMVRENRRRDKAQGRVLKAEDVDTSALIDGENDPSFRYFT</sequence>
<dbReference type="GO" id="GO:0022857">
    <property type="term" value="F:transmembrane transporter activity"/>
    <property type="evidence" value="ECO:0007669"/>
    <property type="project" value="InterPro"/>
</dbReference>
<feature type="transmembrane region" description="Helical" evidence="7">
    <location>
        <begin position="182"/>
        <end position="203"/>
    </location>
</feature>
<dbReference type="PROSITE" id="PS50850">
    <property type="entry name" value="MFS"/>
    <property type="match status" value="1"/>
</dbReference>
<evidence type="ECO:0000256" key="2">
    <source>
        <dbReference type="ARBA" id="ARBA00022448"/>
    </source>
</evidence>
<feature type="transmembrane region" description="Helical" evidence="7">
    <location>
        <begin position="395"/>
        <end position="413"/>
    </location>
</feature>
<feature type="transmembrane region" description="Helical" evidence="7">
    <location>
        <begin position="92"/>
        <end position="113"/>
    </location>
</feature>
<feature type="transmembrane region" description="Helical" evidence="7">
    <location>
        <begin position="264"/>
        <end position="281"/>
    </location>
</feature>